<dbReference type="Proteomes" id="UP001408356">
    <property type="component" value="Unassembled WGS sequence"/>
</dbReference>
<accession>A0ABR2V8W4</accession>
<comment type="caution">
    <text evidence="3">The sequence shown here is derived from an EMBL/GenBank/DDBJ whole genome shotgun (WGS) entry which is preliminary data.</text>
</comment>
<dbReference type="PROSITE" id="PS51257">
    <property type="entry name" value="PROKAR_LIPOPROTEIN"/>
    <property type="match status" value="1"/>
</dbReference>
<organism evidence="3 4">
    <name type="scientific">Seiridium unicorne</name>
    <dbReference type="NCBI Taxonomy" id="138068"/>
    <lineage>
        <taxon>Eukaryota</taxon>
        <taxon>Fungi</taxon>
        <taxon>Dikarya</taxon>
        <taxon>Ascomycota</taxon>
        <taxon>Pezizomycotina</taxon>
        <taxon>Sordariomycetes</taxon>
        <taxon>Xylariomycetidae</taxon>
        <taxon>Amphisphaeriales</taxon>
        <taxon>Sporocadaceae</taxon>
        <taxon>Seiridium</taxon>
    </lineage>
</organism>
<reference evidence="3 4" key="1">
    <citation type="journal article" date="2024" name="J. Plant Pathol.">
        <title>Sequence and assembly of the genome of Seiridium unicorne, isolate CBS 538.82, causal agent of cypress canker disease.</title>
        <authorList>
            <person name="Scali E."/>
            <person name="Rocca G.D."/>
            <person name="Danti R."/>
            <person name="Garbelotto M."/>
            <person name="Barberini S."/>
            <person name="Baroncelli R."/>
            <person name="Emiliani G."/>
        </authorList>
    </citation>
    <scope>NUCLEOTIDE SEQUENCE [LARGE SCALE GENOMIC DNA]</scope>
    <source>
        <strain evidence="3 4">BM-138-508</strain>
    </source>
</reference>
<protein>
    <submittedName>
        <fullName evidence="3">Uncharacterized protein</fullName>
    </submittedName>
</protein>
<feature type="chain" id="PRO_5045398458" evidence="2">
    <location>
        <begin position="20"/>
        <end position="471"/>
    </location>
</feature>
<proteinExistence type="predicted"/>
<feature type="signal peptide" evidence="2">
    <location>
        <begin position="1"/>
        <end position="19"/>
    </location>
</feature>
<keyword evidence="4" id="KW-1185">Reference proteome</keyword>
<dbReference type="EMBL" id="JARVKF010000079">
    <property type="protein sequence ID" value="KAK9423256.1"/>
    <property type="molecule type" value="Genomic_DNA"/>
</dbReference>
<name>A0ABR2V8W4_9PEZI</name>
<feature type="compositionally biased region" description="Low complexity" evidence="1">
    <location>
        <begin position="134"/>
        <end position="179"/>
    </location>
</feature>
<gene>
    <name evidence="3" type="ORF">SUNI508_04150</name>
</gene>
<evidence type="ECO:0000256" key="1">
    <source>
        <dbReference type="SAM" id="MobiDB-lite"/>
    </source>
</evidence>
<keyword evidence="2" id="KW-0732">Signal</keyword>
<feature type="region of interest" description="Disordered" evidence="1">
    <location>
        <begin position="134"/>
        <end position="182"/>
    </location>
</feature>
<evidence type="ECO:0000256" key="2">
    <source>
        <dbReference type="SAM" id="SignalP"/>
    </source>
</evidence>
<evidence type="ECO:0000313" key="4">
    <source>
        <dbReference type="Proteomes" id="UP001408356"/>
    </source>
</evidence>
<evidence type="ECO:0000313" key="3">
    <source>
        <dbReference type="EMBL" id="KAK9423256.1"/>
    </source>
</evidence>
<sequence>MVFRRNAAVLAAIIAQACADASNGFDNPPPNGEAGDYSDDPVYYVGNQVEIRWHMNFTNALVKLVQTPSDHESISSYIIASPTNNTSCEWTVSYLDLNETYTAFYFSVYRAGASDASFISHYVNILPARSTSSTYSSASSSQGSPTTFSTTEKSSTATTSSRGTTSVSAASTPSSVAPTDNAQAMSGANTAGIAIGSTIGTLLKLTYFGRAAIRSFLRGIMFARHHLTAFLCLIGIAAAIPKGGGAGGGRGGGYSSSGRSGTGSSGIFGKTGGWGASYDGGEGGGSRSRAPLYAGAGFLLGAGAGAHTGHGIGSHGSNTTIITNDPLDCEVAKRLDLKPKVDCQYMWEHWFGDNHLYYVIRIDASGQNSIGWFQGIYDNIQGECGAAPHCGKGSDRHCFDNMLWKPRDINGSTIYGLEAAYKINDWVVGDDQTTCITTAIQKASCGIELDFVNGKCYKKKGSFQVPHHIEE</sequence>